<evidence type="ECO:0000256" key="6">
    <source>
        <dbReference type="ARBA" id="ARBA00022989"/>
    </source>
</evidence>
<accession>A0A7I8IAQ8</accession>
<dbReference type="GO" id="GO:0005743">
    <property type="term" value="C:mitochondrial inner membrane"/>
    <property type="evidence" value="ECO:0007669"/>
    <property type="project" value="InterPro"/>
</dbReference>
<keyword evidence="3 10" id="KW-0813">Transport</keyword>
<reference evidence="12" key="1">
    <citation type="submission" date="2019-12" db="EMBL/GenBank/DDBJ databases">
        <authorList>
            <person name="Scholz U."/>
            <person name="Mascher M."/>
            <person name="Fiebig A."/>
        </authorList>
    </citation>
    <scope>NUCLEOTIDE SEQUENCE</scope>
</reference>
<dbReference type="PRINTS" id="PR00926">
    <property type="entry name" value="MITOCARRIER"/>
</dbReference>
<comment type="subunit">
    <text evidence="11">Monomer.</text>
</comment>
<dbReference type="Pfam" id="PF00153">
    <property type="entry name" value="Mito_carr"/>
    <property type="match status" value="3"/>
</dbReference>
<feature type="repeat" description="Solcar" evidence="9">
    <location>
        <begin position="116"/>
        <end position="208"/>
    </location>
</feature>
<dbReference type="PRINTS" id="PR00927">
    <property type="entry name" value="ADPTRNSLCASE"/>
</dbReference>
<comment type="function">
    <text evidence="11">Catalyzes the exchange of ADP and ATP across the membrane.</text>
</comment>
<dbReference type="GO" id="GO:1990544">
    <property type="term" value="P:mitochondrial ATP transmembrane transport"/>
    <property type="evidence" value="ECO:0007669"/>
    <property type="project" value="InterPro"/>
</dbReference>
<feature type="repeat" description="Solcar" evidence="9">
    <location>
        <begin position="216"/>
        <end position="302"/>
    </location>
</feature>
<evidence type="ECO:0000256" key="10">
    <source>
        <dbReference type="RuleBase" id="RU000488"/>
    </source>
</evidence>
<comment type="catalytic activity">
    <reaction evidence="8">
        <text>ADP(in) + ATP(out) = ADP(out) + ATP(in)</text>
        <dbReference type="Rhea" id="RHEA:34999"/>
        <dbReference type="ChEBI" id="CHEBI:30616"/>
        <dbReference type="ChEBI" id="CHEBI:456216"/>
    </reaction>
    <physiologicalReaction direction="left-to-right" evidence="8">
        <dbReference type="Rhea" id="RHEA:35000"/>
    </physiologicalReaction>
</comment>
<dbReference type="PANTHER" id="PTHR45635:SF8">
    <property type="entry name" value="ADP,ATP CARRIER PROTEIN ER-ANT1"/>
    <property type="match status" value="1"/>
</dbReference>
<dbReference type="PROSITE" id="PS50920">
    <property type="entry name" value="SOLCAR"/>
    <property type="match status" value="3"/>
</dbReference>
<name>A0A7I8IAQ8_SPIIN</name>
<dbReference type="OrthoDB" id="270584at2759"/>
<sequence length="319" mass="35174">MEMGRGKRTSEKIAADFVMGGAAAAVAKTGAAPIERVKLLLQNQGEMLKRGHLNRPYQGIRDCFGRVLKEEGVLSLWRGNQANVIRYFPTQAFNFAFKNYFRGLFGQSKEKDGYARWLAGNIASGSAAGATTSLLLYHLEYARTRLGTDAVDCRIKSQRQFKGLLDVYKKTLASDGIAGLYRGFGVSMTGITLYRGLYFGIYDTLKPIILTGPLEGNFLFSFMLGWSVTTFSGMCAYPFDTVRRRMMLTSGQCVKYQNGLQAFKHIVRHEGLLALFRGLTANMLSGMAGAGVLAGYDQLQRIASTHGYGFGHQLRGSLK</sequence>
<dbReference type="GO" id="GO:0005471">
    <property type="term" value="F:ATP:ADP antiporter activity"/>
    <property type="evidence" value="ECO:0007669"/>
    <property type="project" value="UniProtKB-UniRule"/>
</dbReference>
<evidence type="ECO:0000256" key="9">
    <source>
        <dbReference type="PROSITE-ProRule" id="PRU00282"/>
    </source>
</evidence>
<dbReference type="InterPro" id="IPR002067">
    <property type="entry name" value="MCP"/>
</dbReference>
<feature type="transmembrane region" description="Helical" evidence="11">
    <location>
        <begin position="218"/>
        <end position="239"/>
    </location>
</feature>
<keyword evidence="6 11" id="KW-1133">Transmembrane helix</keyword>
<evidence type="ECO:0000256" key="2">
    <source>
        <dbReference type="ARBA" id="ARBA00006375"/>
    </source>
</evidence>
<dbReference type="GO" id="GO:0140021">
    <property type="term" value="P:mitochondrial ADP transmembrane transport"/>
    <property type="evidence" value="ECO:0007669"/>
    <property type="project" value="InterPro"/>
</dbReference>
<dbReference type="AlphaFoldDB" id="A0A7I8IAQ8"/>
<evidence type="ECO:0000256" key="8">
    <source>
        <dbReference type="ARBA" id="ARBA00024143"/>
    </source>
</evidence>
<evidence type="ECO:0000256" key="4">
    <source>
        <dbReference type="ARBA" id="ARBA00022692"/>
    </source>
</evidence>
<evidence type="ECO:0000313" key="12">
    <source>
        <dbReference type="EMBL" id="CAA2614881.1"/>
    </source>
</evidence>
<evidence type="ECO:0000256" key="5">
    <source>
        <dbReference type="ARBA" id="ARBA00022737"/>
    </source>
</evidence>
<comment type="subcellular location">
    <subcellularLocation>
        <location evidence="1 11">Membrane</location>
        <topology evidence="1 11">Multi-pass membrane protein</topology>
    </subcellularLocation>
</comment>
<evidence type="ECO:0000256" key="11">
    <source>
        <dbReference type="RuleBase" id="RU368008"/>
    </source>
</evidence>
<evidence type="ECO:0000256" key="3">
    <source>
        <dbReference type="ARBA" id="ARBA00022448"/>
    </source>
</evidence>
<organism evidence="12">
    <name type="scientific">Spirodela intermedia</name>
    <name type="common">Intermediate duckweed</name>
    <dbReference type="NCBI Taxonomy" id="51605"/>
    <lineage>
        <taxon>Eukaryota</taxon>
        <taxon>Viridiplantae</taxon>
        <taxon>Streptophyta</taxon>
        <taxon>Embryophyta</taxon>
        <taxon>Tracheophyta</taxon>
        <taxon>Spermatophyta</taxon>
        <taxon>Magnoliopsida</taxon>
        <taxon>Liliopsida</taxon>
        <taxon>Araceae</taxon>
        <taxon>Lemnoideae</taxon>
        <taxon>Spirodela</taxon>
    </lineage>
</organism>
<keyword evidence="4 9" id="KW-0812">Transmembrane</keyword>
<dbReference type="Proteomes" id="UP000663760">
    <property type="component" value="Chromosome 1"/>
</dbReference>
<evidence type="ECO:0000256" key="7">
    <source>
        <dbReference type="ARBA" id="ARBA00023136"/>
    </source>
</evidence>
<evidence type="ECO:0000313" key="13">
    <source>
        <dbReference type="EMBL" id="CAA7389300.1"/>
    </source>
</evidence>
<gene>
    <name evidence="12" type="ORF">SI7747_01001248</name>
    <name evidence="13" type="ORF">SI8410_01001378</name>
</gene>
<dbReference type="Gene3D" id="1.50.40.10">
    <property type="entry name" value="Mitochondrial carrier domain"/>
    <property type="match status" value="1"/>
</dbReference>
<evidence type="ECO:0000256" key="1">
    <source>
        <dbReference type="ARBA" id="ARBA00004141"/>
    </source>
</evidence>
<keyword evidence="14" id="KW-1185">Reference proteome</keyword>
<dbReference type="InterPro" id="IPR002113">
    <property type="entry name" value="ADT_euk_type"/>
</dbReference>
<comment type="caution">
    <text evidence="11">Lacks conserved residue(s) required for the propagation of feature annotation.</text>
</comment>
<dbReference type="EMBL" id="LR746264">
    <property type="protein sequence ID" value="CAA7389300.1"/>
    <property type="molecule type" value="Genomic_DNA"/>
</dbReference>
<keyword evidence="5" id="KW-0677">Repeat</keyword>
<evidence type="ECO:0000313" key="14">
    <source>
        <dbReference type="Proteomes" id="UP000663760"/>
    </source>
</evidence>
<keyword evidence="7 9" id="KW-0472">Membrane</keyword>
<dbReference type="InterPro" id="IPR018108">
    <property type="entry name" value="MCP_transmembrane"/>
</dbReference>
<feature type="repeat" description="Solcar" evidence="9">
    <location>
        <begin position="11"/>
        <end position="104"/>
    </location>
</feature>
<comment type="similarity">
    <text evidence="2 10">Belongs to the mitochondrial carrier (TC 2.A.29) family.</text>
</comment>
<protein>
    <recommendedName>
        <fullName evidence="11">ADP/ATP translocase</fullName>
    </recommendedName>
    <alternativeName>
        <fullName evidence="11">ADP,ATP carrier protein</fullName>
    </alternativeName>
</protein>
<dbReference type="SUPFAM" id="SSF103506">
    <property type="entry name" value="Mitochondrial carrier"/>
    <property type="match status" value="1"/>
</dbReference>
<dbReference type="InterPro" id="IPR023395">
    <property type="entry name" value="MCP_dom_sf"/>
</dbReference>
<feature type="transmembrane region" description="Helical" evidence="11">
    <location>
        <begin position="179"/>
        <end position="198"/>
    </location>
</feature>
<proteinExistence type="inferred from homology"/>
<dbReference type="EMBL" id="LR743588">
    <property type="protein sequence ID" value="CAA2614881.1"/>
    <property type="molecule type" value="Genomic_DNA"/>
</dbReference>
<dbReference type="PANTHER" id="PTHR45635">
    <property type="entry name" value="ADP,ATP CARRIER PROTEIN 1-RELATED-RELATED"/>
    <property type="match status" value="1"/>
</dbReference>